<feature type="domain" description="KATNIP" evidence="2">
    <location>
        <begin position="630"/>
        <end position="755"/>
    </location>
</feature>
<evidence type="ECO:0000259" key="2">
    <source>
        <dbReference type="Pfam" id="PF14652"/>
    </source>
</evidence>
<accession>A0A7J7JWV6</accession>
<feature type="region of interest" description="Disordered" evidence="1">
    <location>
        <begin position="1220"/>
        <end position="1253"/>
    </location>
</feature>
<dbReference type="AlphaFoldDB" id="A0A7J7JWV6"/>
<protein>
    <submittedName>
        <fullName evidence="3">KIAA0556</fullName>
    </submittedName>
</protein>
<feature type="compositionally biased region" description="Basic and acidic residues" evidence="1">
    <location>
        <begin position="785"/>
        <end position="806"/>
    </location>
</feature>
<dbReference type="PANTHER" id="PTHR21534:SF0">
    <property type="entry name" value="KATANIN-INTERACTING PROTEIN"/>
    <property type="match status" value="1"/>
</dbReference>
<dbReference type="Proteomes" id="UP000593567">
    <property type="component" value="Unassembled WGS sequence"/>
</dbReference>
<feature type="region of interest" description="Disordered" evidence="1">
    <location>
        <begin position="548"/>
        <end position="609"/>
    </location>
</feature>
<evidence type="ECO:0000256" key="1">
    <source>
        <dbReference type="SAM" id="MobiDB-lite"/>
    </source>
</evidence>
<feature type="domain" description="KATNIP" evidence="2">
    <location>
        <begin position="459"/>
        <end position="556"/>
    </location>
</feature>
<dbReference type="OrthoDB" id="304622at2759"/>
<feature type="compositionally biased region" description="Polar residues" evidence="1">
    <location>
        <begin position="402"/>
        <end position="411"/>
    </location>
</feature>
<feature type="region of interest" description="Disordered" evidence="1">
    <location>
        <begin position="284"/>
        <end position="363"/>
    </location>
</feature>
<dbReference type="Pfam" id="PF14652">
    <property type="entry name" value="DUF4457"/>
    <property type="match status" value="3"/>
</dbReference>
<feature type="compositionally biased region" description="Polar residues" evidence="1">
    <location>
        <begin position="591"/>
        <end position="600"/>
    </location>
</feature>
<feature type="region of interest" description="Disordered" evidence="1">
    <location>
        <begin position="765"/>
        <end position="809"/>
    </location>
</feature>
<feature type="compositionally biased region" description="Polar residues" evidence="1">
    <location>
        <begin position="112"/>
        <end position="126"/>
    </location>
</feature>
<feature type="region of interest" description="Disordered" evidence="1">
    <location>
        <begin position="402"/>
        <end position="421"/>
    </location>
</feature>
<name>A0A7J7JWV6_BUGNE</name>
<feature type="compositionally biased region" description="Basic residues" evidence="1">
    <location>
        <begin position="96"/>
        <end position="108"/>
    </location>
</feature>
<organism evidence="3 4">
    <name type="scientific">Bugula neritina</name>
    <name type="common">Brown bryozoan</name>
    <name type="synonym">Sertularia neritina</name>
    <dbReference type="NCBI Taxonomy" id="10212"/>
    <lineage>
        <taxon>Eukaryota</taxon>
        <taxon>Metazoa</taxon>
        <taxon>Spiralia</taxon>
        <taxon>Lophotrochozoa</taxon>
        <taxon>Bryozoa</taxon>
        <taxon>Gymnolaemata</taxon>
        <taxon>Cheilostomatida</taxon>
        <taxon>Flustrina</taxon>
        <taxon>Buguloidea</taxon>
        <taxon>Bugulidae</taxon>
        <taxon>Bugula</taxon>
    </lineage>
</organism>
<feature type="domain" description="KATNIP" evidence="2">
    <location>
        <begin position="847"/>
        <end position="1166"/>
    </location>
</feature>
<evidence type="ECO:0000313" key="4">
    <source>
        <dbReference type="Proteomes" id="UP000593567"/>
    </source>
</evidence>
<feature type="compositionally biased region" description="Basic and acidic residues" evidence="1">
    <location>
        <begin position="339"/>
        <end position="349"/>
    </location>
</feature>
<comment type="caution">
    <text evidence="3">The sequence shown here is derived from an EMBL/GenBank/DDBJ whole genome shotgun (WGS) entry which is preliminary data.</text>
</comment>
<feature type="compositionally biased region" description="Polar residues" evidence="1">
    <location>
        <begin position="1220"/>
        <end position="1234"/>
    </location>
</feature>
<feature type="region of interest" description="Disordered" evidence="1">
    <location>
        <begin position="86"/>
        <end position="162"/>
    </location>
</feature>
<proteinExistence type="predicted"/>
<gene>
    <name evidence="3" type="ORF">EB796_010795</name>
</gene>
<dbReference type="EMBL" id="VXIV02001658">
    <property type="protein sequence ID" value="KAF6030909.1"/>
    <property type="molecule type" value="Genomic_DNA"/>
</dbReference>
<dbReference type="InterPro" id="IPR026704">
    <property type="entry name" value="KATNIP"/>
</dbReference>
<sequence length="1253" mass="140648">MDTGDSGVKVDKRFARKKWSSEKSHEIMMTPRRHDRVAVAKQMEPSPGYDEYLFLLQQRNKMLEKVKLTDKKQIEKEKKEKGFSLYVNGANDKKGNNARRRTPRHTPRHTPNSRLATELSHLSKNSPRQEELALNIPSLTSRSRSAPEKAEKKSRKNWNASSVNIQTARGEKMHLNAPDTITGDYSEDFEDVTESMNNNNESEATVHDSINSDGDEETTISDHVLLSVHDISKLRKSLELSKFVRESICQNTDDDDSEVDEEIEEVTGSDLISAGDTIVLEFAPSKPSNLHTDSKISSKSSHSSHKTSRSKQETGRQIHLRPSKTPDKTPRPLSSVKRKSTDTKTESVEQRSQGGNSGPLINSFMLSTDEDIKEVEGRVLQMEPRQQRQLIKTLYQLEKTVRPSSTAVTTRGSKHGRSKSKDTEVHKVVLELVSNWGHNKLIGLTEIMLLDECNRRLETVKDRNMFCCQRSGQRPVSLSFRIEIPLGSQISKVRIWNYNKSLNDLNIGVRRLRISIDDDILYDGELEKGCGNQVFDYGHSIVIGSVKSDSDAEEDNGKHIKGSAMGKPVRQSTQSKLPWMDKSLEPVSAVTPPTKQTSSAAPHWLDNSKSNPLRSSLDDMLEALDKWEPADIQADPRDINVLPDYKNDPRVVTNLTDGINKTRDDIHMWLAPFTDGGNHFICVTFSQPCHVALLRVWNYNKSRIHSYRGAKDVEISLDGTYIFKGEIARACGGTQGGTEAFGDTILFTMSDEILDAVSRHDGQYEGGNFSDEWEDDVPYDARPATADKGDSDRPRTSVEMKNERKPSVHHSIVTPAKTSVVNSDVSAPVPVAVDGSTLVYQTSTLQLVFTETWGDPHYLGLTGFEVVGKDGEALPLTMNMLHAEPRDLHILPGYETDDRTFDKVIDGVNITVSDEHMWLIPYTAGANHTVTISFSKPEEIVGLRFWNYNKSTEDTYRGAKTVHVMLDNSPISPPQGFLIRKGPGNCFYDFAQELLFSDILRHIQLDSQLPELNNNETSADDSEDYVISGNMPNGFVYQFHLLSTQSDLYYVGLNAIEFFNSEGKKIELDENNIAAYPESVNVLDGIEGDVRTPDKLVNGMNDTNNGDHMWLAPILPAITNRLFVIFDYPQTVSMIKIWNYSKTPSRGVKDFALLVDDLLVYNGMLGPVRYGKGILPNSLGPQSFQTILFTNNRKIKDKVKHTIVSNKTENLEVQLTNDNQVVSKPSQSKLQKSADQALRPKTSVQKRPLGKRR</sequence>
<reference evidence="3" key="1">
    <citation type="submission" date="2020-06" db="EMBL/GenBank/DDBJ databases">
        <title>Draft genome of Bugula neritina, a colonial animal packing powerful symbionts and potential medicines.</title>
        <authorList>
            <person name="Rayko M."/>
        </authorList>
    </citation>
    <scope>NUCLEOTIDE SEQUENCE [LARGE SCALE GENOMIC DNA]</scope>
    <source>
        <strain evidence="3">Kwan_BN1</strain>
    </source>
</reference>
<dbReference type="PANTHER" id="PTHR21534">
    <property type="entry name" value="KATANIN-INTERACTING PROTEIN"/>
    <property type="match status" value="1"/>
</dbReference>
<evidence type="ECO:0000313" key="3">
    <source>
        <dbReference type="EMBL" id="KAF6030909.1"/>
    </source>
</evidence>
<keyword evidence="4" id="KW-1185">Reference proteome</keyword>
<dbReference type="InterPro" id="IPR027859">
    <property type="entry name" value="KATNIP_dom"/>
</dbReference>